<proteinExistence type="predicted"/>
<evidence type="ECO:0000313" key="1">
    <source>
        <dbReference type="EMBL" id="KAL2472966.1"/>
    </source>
</evidence>
<dbReference type="EMBL" id="JBFOLJ010000015">
    <property type="protein sequence ID" value="KAL2472966.1"/>
    <property type="molecule type" value="Genomic_DNA"/>
</dbReference>
<protein>
    <submittedName>
        <fullName evidence="1">Uncharacterized protein</fullName>
    </submittedName>
</protein>
<dbReference type="AlphaFoldDB" id="A0ABD1Q9Z9"/>
<accession>A0ABD1Q9Z9</accession>
<comment type="caution">
    <text evidence="1">The sequence shown here is derived from an EMBL/GenBank/DDBJ whole genome shotgun (WGS) entry which is preliminary data.</text>
</comment>
<sequence>MAREFIGKEAEKEHLSASAACLVSQPLNLHTPLEEANGKWFGLKNGHGVTHIWGPFGFGCIGIDLVEMSKVMRLLKRVRHLLADFSRFGTGMLLCHELISTTLLGGQQLETNVIQYRCVA</sequence>
<organism evidence="1 2">
    <name type="scientific">Forsythia ovata</name>
    <dbReference type="NCBI Taxonomy" id="205694"/>
    <lineage>
        <taxon>Eukaryota</taxon>
        <taxon>Viridiplantae</taxon>
        <taxon>Streptophyta</taxon>
        <taxon>Embryophyta</taxon>
        <taxon>Tracheophyta</taxon>
        <taxon>Spermatophyta</taxon>
        <taxon>Magnoliopsida</taxon>
        <taxon>eudicotyledons</taxon>
        <taxon>Gunneridae</taxon>
        <taxon>Pentapetalae</taxon>
        <taxon>asterids</taxon>
        <taxon>lamiids</taxon>
        <taxon>Lamiales</taxon>
        <taxon>Oleaceae</taxon>
        <taxon>Forsythieae</taxon>
        <taxon>Forsythia</taxon>
    </lineage>
</organism>
<evidence type="ECO:0000313" key="2">
    <source>
        <dbReference type="Proteomes" id="UP001604277"/>
    </source>
</evidence>
<gene>
    <name evidence="1" type="ORF">Fot_48702</name>
</gene>
<dbReference type="Proteomes" id="UP001604277">
    <property type="component" value="Unassembled WGS sequence"/>
</dbReference>
<keyword evidence="2" id="KW-1185">Reference proteome</keyword>
<reference evidence="2" key="1">
    <citation type="submission" date="2024-07" db="EMBL/GenBank/DDBJ databases">
        <title>Two chromosome-level genome assemblies of Korean endemic species Abeliophyllum distichum and Forsythia ovata (Oleaceae).</title>
        <authorList>
            <person name="Jang H."/>
        </authorList>
    </citation>
    <scope>NUCLEOTIDE SEQUENCE [LARGE SCALE GENOMIC DNA]</scope>
</reference>
<name>A0ABD1Q9Z9_9LAMI</name>